<sequence>YSGGTTKNPTYKEVTYGNTGHFETIAIIFDKDKTNYKDLLNHFWKNIDPFDANGQFCDKGYSYRSVAFYENDEQKHLIEKNMMNLEKKFNKKIVTYVRKFDKFYKAEDKHQNYYEEKFLNYLRYKKACGREKTLNKIWN</sequence>
<dbReference type="SUPFAM" id="SSF55068">
    <property type="entry name" value="Peptide methionine sulfoxide reductase"/>
    <property type="match status" value="1"/>
</dbReference>
<reference evidence="4" key="1">
    <citation type="submission" date="2018-05" db="EMBL/GenBank/DDBJ databases">
        <authorList>
            <person name="Lanie J.A."/>
            <person name="Ng W.-L."/>
            <person name="Kazmierczak K.M."/>
            <person name="Andrzejewski T.M."/>
            <person name="Davidsen T.M."/>
            <person name="Wayne K.J."/>
            <person name="Tettelin H."/>
            <person name="Glass J.I."/>
            <person name="Rusch D."/>
            <person name="Podicherti R."/>
            <person name="Tsui H.-C.T."/>
            <person name="Winkler M.E."/>
        </authorList>
    </citation>
    <scope>NUCLEOTIDE SEQUENCE</scope>
</reference>
<dbReference type="NCBIfam" id="TIGR00401">
    <property type="entry name" value="msrA"/>
    <property type="match status" value="1"/>
</dbReference>
<dbReference type="InterPro" id="IPR002569">
    <property type="entry name" value="Met_Sox_Rdtase_MsrA_dom"/>
</dbReference>
<protein>
    <recommendedName>
        <fullName evidence="1">peptide-methionine (S)-S-oxide reductase</fullName>
        <ecNumber evidence="1">1.8.4.11</ecNumber>
    </recommendedName>
</protein>
<keyword evidence="2" id="KW-0560">Oxidoreductase</keyword>
<dbReference type="PANTHER" id="PTHR43774">
    <property type="entry name" value="PEPTIDE METHIONINE SULFOXIDE REDUCTASE"/>
    <property type="match status" value="1"/>
</dbReference>
<evidence type="ECO:0000256" key="1">
    <source>
        <dbReference type="ARBA" id="ARBA00012502"/>
    </source>
</evidence>
<dbReference type="Pfam" id="PF01625">
    <property type="entry name" value="PMSR"/>
    <property type="match status" value="1"/>
</dbReference>
<evidence type="ECO:0000259" key="3">
    <source>
        <dbReference type="Pfam" id="PF01625"/>
    </source>
</evidence>
<dbReference type="EMBL" id="UINC01082824">
    <property type="protein sequence ID" value="SVC27942.1"/>
    <property type="molecule type" value="Genomic_DNA"/>
</dbReference>
<dbReference type="EC" id="1.8.4.11" evidence="1"/>
<dbReference type="AlphaFoldDB" id="A0A382KXW8"/>
<evidence type="ECO:0000256" key="2">
    <source>
        <dbReference type="ARBA" id="ARBA00023002"/>
    </source>
</evidence>
<dbReference type="GO" id="GO:0008113">
    <property type="term" value="F:peptide-methionine (S)-S-oxide reductase activity"/>
    <property type="evidence" value="ECO:0007669"/>
    <property type="project" value="UniProtKB-EC"/>
</dbReference>
<dbReference type="Gene3D" id="3.30.1060.10">
    <property type="entry name" value="Peptide methionine sulphoxide reductase MsrA"/>
    <property type="match status" value="1"/>
</dbReference>
<dbReference type="InterPro" id="IPR036509">
    <property type="entry name" value="Met_Sox_Rdtase_MsrA_sf"/>
</dbReference>
<feature type="domain" description="Peptide methionine sulphoxide reductase MsrA" evidence="3">
    <location>
        <begin position="1"/>
        <end position="121"/>
    </location>
</feature>
<evidence type="ECO:0000313" key="4">
    <source>
        <dbReference type="EMBL" id="SVC27942.1"/>
    </source>
</evidence>
<gene>
    <name evidence="4" type="ORF">METZ01_LOCUS280796</name>
</gene>
<feature type="non-terminal residue" evidence="4">
    <location>
        <position position="1"/>
    </location>
</feature>
<accession>A0A382KXW8</accession>
<proteinExistence type="predicted"/>
<organism evidence="4">
    <name type="scientific">marine metagenome</name>
    <dbReference type="NCBI Taxonomy" id="408172"/>
    <lineage>
        <taxon>unclassified sequences</taxon>
        <taxon>metagenomes</taxon>
        <taxon>ecological metagenomes</taxon>
    </lineage>
</organism>
<dbReference type="PANTHER" id="PTHR43774:SF1">
    <property type="entry name" value="PEPTIDE METHIONINE SULFOXIDE REDUCTASE MSRA 2"/>
    <property type="match status" value="1"/>
</dbReference>
<name>A0A382KXW8_9ZZZZ</name>